<protein>
    <submittedName>
        <fullName evidence="1">Type I-E CRISPR-associated protein Cas6/Cse3/CasE</fullName>
    </submittedName>
</protein>
<dbReference type="CDD" id="cd09727">
    <property type="entry name" value="Cas6_I-E"/>
    <property type="match status" value="1"/>
</dbReference>
<proteinExistence type="predicted"/>
<evidence type="ECO:0000313" key="1">
    <source>
        <dbReference type="EMBL" id="NHN78962.1"/>
    </source>
</evidence>
<dbReference type="EMBL" id="JAAPAP010000015">
    <property type="protein sequence ID" value="NHN78962.1"/>
    <property type="molecule type" value="Genomic_DNA"/>
</dbReference>
<dbReference type="Gene3D" id="3.30.70.1210">
    <property type="entry name" value="Crispr-associated protein, domain 2"/>
    <property type="match status" value="1"/>
</dbReference>
<name>A0AA43ZB29_9GAMM</name>
<dbReference type="InterPro" id="IPR010179">
    <property type="entry name" value="CRISPR-assoc_prot_Cse3"/>
</dbReference>
<dbReference type="Pfam" id="PF08798">
    <property type="entry name" value="CRISPR_assoc"/>
    <property type="match status" value="1"/>
</dbReference>
<dbReference type="AlphaFoldDB" id="A0AA43ZB29"/>
<reference evidence="1" key="1">
    <citation type="submission" date="2020-03" db="EMBL/GenBank/DDBJ databases">
        <title>Genome assembly of Azotobacter chroococcum W5.</title>
        <authorList>
            <person name="Kannepalli A."/>
        </authorList>
    </citation>
    <scope>NUCLEOTIDE SEQUENCE</scope>
    <source>
        <strain evidence="1">W5</strain>
    </source>
</reference>
<dbReference type="Proteomes" id="UP000736384">
    <property type="component" value="Unassembled WGS sequence"/>
</dbReference>
<organism evidence="1 2">
    <name type="scientific">Azotobacter chroococcum</name>
    <dbReference type="NCBI Taxonomy" id="353"/>
    <lineage>
        <taxon>Bacteria</taxon>
        <taxon>Pseudomonadati</taxon>
        <taxon>Pseudomonadota</taxon>
        <taxon>Gammaproteobacteria</taxon>
        <taxon>Pseudomonadales</taxon>
        <taxon>Pseudomonadaceae</taxon>
        <taxon>Azotobacter</taxon>
    </lineage>
</organism>
<dbReference type="SUPFAM" id="SSF117987">
    <property type="entry name" value="CRISPR-associated protein"/>
    <property type="match status" value="1"/>
</dbReference>
<evidence type="ECO:0000313" key="2">
    <source>
        <dbReference type="Proteomes" id="UP000736384"/>
    </source>
</evidence>
<sequence>MSTSLIASVLHLDRRAVQALRITDSYSLHRVVYSLYADVRSDADKSASQASGILYADQGGDFRGRRILLLANREPADCLDGEYGEVRSKPIPADFLDHERYRFKVLVNPTRRDNASGKLLPVKGREAIGQWFCERSESSWGFRVDAERLQVERIEVLRFADKHQHPVTIAQAHVQGQLVVTERSRFRLAFSQGIGRARAFGYGLLQIVPLIDNPFA</sequence>
<gene>
    <name evidence="1" type="primary">cas6e</name>
    <name evidence="1" type="ORF">HA520_17035</name>
</gene>
<dbReference type="SMART" id="SM01101">
    <property type="entry name" value="CRISPR_assoc"/>
    <property type="match status" value="1"/>
</dbReference>
<comment type="caution">
    <text evidence="1">The sequence shown here is derived from an EMBL/GenBank/DDBJ whole genome shotgun (WGS) entry which is preliminary data.</text>
</comment>
<dbReference type="RefSeq" id="WP_165893535.1">
    <property type="nucleotide sequence ID" value="NZ_JAAPAP010000015.1"/>
</dbReference>
<accession>A0AA43ZB29</accession>
<dbReference type="NCBIfam" id="TIGR01907">
    <property type="entry name" value="casE_Cse3"/>
    <property type="match status" value="1"/>
</dbReference>